<feature type="region of interest" description="Disordered" evidence="1">
    <location>
        <begin position="70"/>
        <end position="100"/>
    </location>
</feature>
<reference evidence="3 4" key="1">
    <citation type="submission" date="2020-03" db="EMBL/GenBank/DDBJ databases">
        <title>Draft Genome Sequence of Cudoniella acicularis.</title>
        <authorList>
            <person name="Buettner E."/>
            <person name="Kellner H."/>
        </authorList>
    </citation>
    <scope>NUCLEOTIDE SEQUENCE [LARGE SCALE GENOMIC DNA]</scope>
    <source>
        <strain evidence="3 4">DSM 108380</strain>
    </source>
</reference>
<organism evidence="3 4">
    <name type="scientific">Cudoniella acicularis</name>
    <dbReference type="NCBI Taxonomy" id="354080"/>
    <lineage>
        <taxon>Eukaryota</taxon>
        <taxon>Fungi</taxon>
        <taxon>Dikarya</taxon>
        <taxon>Ascomycota</taxon>
        <taxon>Pezizomycotina</taxon>
        <taxon>Leotiomycetes</taxon>
        <taxon>Helotiales</taxon>
        <taxon>Tricladiaceae</taxon>
        <taxon>Cudoniella</taxon>
    </lineage>
</organism>
<evidence type="ECO:0000313" key="3">
    <source>
        <dbReference type="EMBL" id="KAF4633986.1"/>
    </source>
</evidence>
<evidence type="ECO:0000256" key="2">
    <source>
        <dbReference type="SAM" id="Phobius"/>
    </source>
</evidence>
<keyword evidence="2" id="KW-0812">Transmembrane</keyword>
<keyword evidence="4" id="KW-1185">Reference proteome</keyword>
<feature type="compositionally biased region" description="Low complexity" evidence="1">
    <location>
        <begin position="70"/>
        <end position="87"/>
    </location>
</feature>
<accession>A0A8H4W5A8</accession>
<proteinExistence type="predicted"/>
<keyword evidence="2" id="KW-1133">Transmembrane helix</keyword>
<evidence type="ECO:0000313" key="4">
    <source>
        <dbReference type="Proteomes" id="UP000566819"/>
    </source>
</evidence>
<sequence>MAQSIASLIADDLAGLDSIVVYDIQSNQFFTQPATNALPLTKYYKENSRYLPTWGSSKLQEIFEGNTTSASFTSSSSSTGSSSSTSVTPPPNGNDKSNTGAIAGGAVDGLAGLALIGSSIFWFTKRKKSKMYSPASRTPPFEMSEQEMARTLWIRGQGNQLSKSIAYRYAP</sequence>
<dbReference type="AlphaFoldDB" id="A0A8H4W5A8"/>
<feature type="transmembrane region" description="Helical" evidence="2">
    <location>
        <begin position="101"/>
        <end position="123"/>
    </location>
</feature>
<comment type="caution">
    <text evidence="3">The sequence shown here is derived from an EMBL/GenBank/DDBJ whole genome shotgun (WGS) entry which is preliminary data.</text>
</comment>
<protein>
    <submittedName>
        <fullName evidence="3">Uncharacterized protein</fullName>
    </submittedName>
</protein>
<keyword evidence="2" id="KW-0472">Membrane</keyword>
<gene>
    <name evidence="3" type="ORF">G7Y89_g4135</name>
</gene>
<dbReference type="CDD" id="cd12087">
    <property type="entry name" value="TM_EGFR-like"/>
    <property type="match status" value="1"/>
</dbReference>
<dbReference type="EMBL" id="JAAMPI010000217">
    <property type="protein sequence ID" value="KAF4633986.1"/>
    <property type="molecule type" value="Genomic_DNA"/>
</dbReference>
<evidence type="ECO:0000256" key="1">
    <source>
        <dbReference type="SAM" id="MobiDB-lite"/>
    </source>
</evidence>
<name>A0A8H4W5A8_9HELO</name>
<dbReference type="Proteomes" id="UP000566819">
    <property type="component" value="Unassembled WGS sequence"/>
</dbReference>